<proteinExistence type="predicted"/>
<protein>
    <submittedName>
        <fullName evidence="2">Uncharacterized protein</fullName>
    </submittedName>
</protein>
<gene>
    <name evidence="2" type="ORF">UT63_C0005G0005</name>
</gene>
<keyword evidence="1" id="KW-0472">Membrane</keyword>
<organism evidence="2 3">
    <name type="scientific">Candidatus Gottesmanbacteria bacterium GW2011_GWC2_39_8</name>
    <dbReference type="NCBI Taxonomy" id="1618450"/>
    <lineage>
        <taxon>Bacteria</taxon>
        <taxon>Candidatus Gottesmaniibacteriota</taxon>
    </lineage>
</organism>
<keyword evidence="1" id="KW-0812">Transmembrane</keyword>
<evidence type="ECO:0000313" key="3">
    <source>
        <dbReference type="Proteomes" id="UP000034539"/>
    </source>
</evidence>
<reference evidence="2 3" key="1">
    <citation type="journal article" date="2015" name="Nature">
        <title>rRNA introns, odd ribosomes, and small enigmatic genomes across a large radiation of phyla.</title>
        <authorList>
            <person name="Brown C.T."/>
            <person name="Hug L.A."/>
            <person name="Thomas B.C."/>
            <person name="Sharon I."/>
            <person name="Castelle C.J."/>
            <person name="Singh A."/>
            <person name="Wilkins M.J."/>
            <person name="Williams K.H."/>
            <person name="Banfield J.F."/>
        </authorList>
    </citation>
    <scope>NUCLEOTIDE SEQUENCE [LARGE SCALE GENOMIC DNA]</scope>
</reference>
<comment type="caution">
    <text evidence="2">The sequence shown here is derived from an EMBL/GenBank/DDBJ whole genome shotgun (WGS) entry which is preliminary data.</text>
</comment>
<accession>A0A0G0QA14</accession>
<feature type="transmembrane region" description="Helical" evidence="1">
    <location>
        <begin position="9"/>
        <end position="28"/>
    </location>
</feature>
<evidence type="ECO:0000313" key="2">
    <source>
        <dbReference type="EMBL" id="KKR34151.1"/>
    </source>
</evidence>
<name>A0A0G0QA14_9BACT</name>
<feature type="transmembrane region" description="Helical" evidence="1">
    <location>
        <begin position="81"/>
        <end position="98"/>
    </location>
</feature>
<keyword evidence="1" id="KW-1133">Transmembrane helix</keyword>
<dbReference type="Proteomes" id="UP000034539">
    <property type="component" value="Unassembled WGS sequence"/>
</dbReference>
<dbReference type="EMBL" id="LBXN01000005">
    <property type="protein sequence ID" value="KKR34151.1"/>
    <property type="molecule type" value="Genomic_DNA"/>
</dbReference>
<dbReference type="AlphaFoldDB" id="A0A0G0QA14"/>
<sequence length="101" mass="11754">MRKRRRNRFLLLTTVLFGGLFFSFVYFFSPETSLHISIFYTLLASFLISFLMIFTGKIFAFLFTGTAISFLLLSQMNMINFVSVSIITIFLFTLFSAVKDR</sequence>
<evidence type="ECO:0000256" key="1">
    <source>
        <dbReference type="SAM" id="Phobius"/>
    </source>
</evidence>
<feature type="transmembrane region" description="Helical" evidence="1">
    <location>
        <begin position="34"/>
        <end position="53"/>
    </location>
</feature>